<dbReference type="SUPFAM" id="SSF47413">
    <property type="entry name" value="lambda repressor-like DNA-binding domains"/>
    <property type="match status" value="1"/>
</dbReference>
<dbReference type="AlphaFoldDB" id="A0A7Y7E8R0"/>
<dbReference type="InterPro" id="IPR043917">
    <property type="entry name" value="DUF5753"/>
</dbReference>
<dbReference type="GO" id="GO:0003677">
    <property type="term" value="F:DNA binding"/>
    <property type="evidence" value="ECO:0007669"/>
    <property type="project" value="InterPro"/>
</dbReference>
<dbReference type="Proteomes" id="UP000587462">
    <property type="component" value="Unassembled WGS sequence"/>
</dbReference>
<evidence type="ECO:0000313" key="2">
    <source>
        <dbReference type="EMBL" id="NVK80253.1"/>
    </source>
</evidence>
<reference evidence="2 3" key="1">
    <citation type="submission" date="2020-04" db="EMBL/GenBank/DDBJ databases">
        <title>Draft Genome Sequence of Streptomyces morookaense DSM 40503, an 8-azaguanine-producing strain.</title>
        <authorList>
            <person name="Qi J."/>
            <person name="Gao J.-M."/>
        </authorList>
    </citation>
    <scope>NUCLEOTIDE SEQUENCE [LARGE SCALE GENOMIC DNA]</scope>
    <source>
        <strain evidence="2 3">DSM 40503</strain>
    </source>
</reference>
<name>A0A7Y7E8R0_STRMO</name>
<dbReference type="Gene3D" id="1.10.260.40">
    <property type="entry name" value="lambda repressor-like DNA-binding domains"/>
    <property type="match status" value="1"/>
</dbReference>
<dbReference type="Pfam" id="PF13560">
    <property type="entry name" value="HTH_31"/>
    <property type="match status" value="1"/>
</dbReference>
<feature type="domain" description="HTH cro/C1-type" evidence="1">
    <location>
        <begin position="35"/>
        <end position="88"/>
    </location>
</feature>
<organism evidence="2 3">
    <name type="scientific">Streptomyces morookaense</name>
    <name type="common">Streptoverticillium morookaense</name>
    <dbReference type="NCBI Taxonomy" id="1970"/>
    <lineage>
        <taxon>Bacteria</taxon>
        <taxon>Bacillati</taxon>
        <taxon>Actinomycetota</taxon>
        <taxon>Actinomycetes</taxon>
        <taxon>Kitasatosporales</taxon>
        <taxon>Streptomycetaceae</taxon>
        <taxon>Streptomyces</taxon>
    </lineage>
</organism>
<accession>A0A7Y7E8R0</accession>
<sequence length="305" mass="34460">MPAVRQPEEPAPAPVIAMKRDPKQAAAARLLGDRLRSLRQERGLGLKEVAQVIRGSVSKMSRLERGESPPKDRDVQDLLRYYGVSGELEREIEGLVQQTRNEEWWQQYADVTPDFLKRLIRLEGSAARIYAYETHVVPGLLQTEAYARVLVAAAMPGASADVIDKRVRLRIGRQCMLKNPRPAVVALLDEHVLRRPVGGPEVMYEQLVYLRNVAGLDHINIRIVEFDRGGHVAPGFPITHLYFDDGGPSELVYVEHLNNATYLTRPKEIDQYRSVLNELSRVAAPREDSIRLLSEAIDRFGERLS</sequence>
<dbReference type="RefSeq" id="WP_171083982.1">
    <property type="nucleotide sequence ID" value="NZ_BNBU01000008.1"/>
</dbReference>
<dbReference type="CDD" id="cd00093">
    <property type="entry name" value="HTH_XRE"/>
    <property type="match status" value="1"/>
</dbReference>
<comment type="caution">
    <text evidence="2">The sequence shown here is derived from an EMBL/GenBank/DDBJ whole genome shotgun (WGS) entry which is preliminary data.</text>
</comment>
<evidence type="ECO:0000259" key="1">
    <source>
        <dbReference type="PROSITE" id="PS50943"/>
    </source>
</evidence>
<protein>
    <submittedName>
        <fullName evidence="2">Helix-turn-helix domain-containing protein</fullName>
    </submittedName>
</protein>
<keyword evidence="3" id="KW-1185">Reference proteome</keyword>
<dbReference type="Pfam" id="PF19054">
    <property type="entry name" value="DUF5753"/>
    <property type="match status" value="1"/>
</dbReference>
<dbReference type="InterPro" id="IPR010982">
    <property type="entry name" value="Lambda_DNA-bd_dom_sf"/>
</dbReference>
<gene>
    <name evidence="2" type="ORF">HG542_21690</name>
</gene>
<dbReference type="SMART" id="SM00530">
    <property type="entry name" value="HTH_XRE"/>
    <property type="match status" value="1"/>
</dbReference>
<dbReference type="EMBL" id="JABBXF010000049">
    <property type="protein sequence ID" value="NVK80253.1"/>
    <property type="molecule type" value="Genomic_DNA"/>
</dbReference>
<dbReference type="InterPro" id="IPR001387">
    <property type="entry name" value="Cro/C1-type_HTH"/>
</dbReference>
<dbReference type="PROSITE" id="PS50943">
    <property type="entry name" value="HTH_CROC1"/>
    <property type="match status" value="1"/>
</dbReference>
<proteinExistence type="predicted"/>
<evidence type="ECO:0000313" key="3">
    <source>
        <dbReference type="Proteomes" id="UP000587462"/>
    </source>
</evidence>